<feature type="compositionally biased region" description="Low complexity" evidence="1">
    <location>
        <begin position="13"/>
        <end position="23"/>
    </location>
</feature>
<gene>
    <name evidence="2" type="ORF">B0H66DRAFT_57112</name>
</gene>
<dbReference type="EMBL" id="JAUEDM010000001">
    <property type="protein sequence ID" value="KAK3330313.1"/>
    <property type="molecule type" value="Genomic_DNA"/>
</dbReference>
<evidence type="ECO:0000313" key="3">
    <source>
        <dbReference type="Proteomes" id="UP001283341"/>
    </source>
</evidence>
<comment type="caution">
    <text evidence="2">The sequence shown here is derived from an EMBL/GenBank/DDBJ whole genome shotgun (WGS) entry which is preliminary data.</text>
</comment>
<sequence>MNRRTAKIHRDGSAPSAASAQQNSCSFRTRLLDNSDMADLGSSYDLVAPGLRSQYMLPAADELLLPVDDEIWETRDRQSEFRDSYPDFIFSTVEDFSDTEMVEPVDKCEEFGTGRQDSATTTATTTSQTTGILSRPILTSDSMDLVRSGDSHFSILCSNKSSPSSGRRGRRCGRWNAPAGAFFETHSAQVICRPSVSPPLLV</sequence>
<reference evidence="2" key="2">
    <citation type="submission" date="2023-06" db="EMBL/GenBank/DDBJ databases">
        <authorList>
            <consortium name="Lawrence Berkeley National Laboratory"/>
            <person name="Haridas S."/>
            <person name="Hensen N."/>
            <person name="Bonometti L."/>
            <person name="Westerberg I."/>
            <person name="Brannstrom I.O."/>
            <person name="Guillou S."/>
            <person name="Cros-Aarteil S."/>
            <person name="Calhoun S."/>
            <person name="Kuo A."/>
            <person name="Mondo S."/>
            <person name="Pangilinan J."/>
            <person name="Riley R."/>
            <person name="Labutti K."/>
            <person name="Andreopoulos B."/>
            <person name="Lipzen A."/>
            <person name="Chen C."/>
            <person name="Yanf M."/>
            <person name="Daum C."/>
            <person name="Ng V."/>
            <person name="Clum A."/>
            <person name="Steindorff A."/>
            <person name="Ohm R."/>
            <person name="Martin F."/>
            <person name="Silar P."/>
            <person name="Natvig D."/>
            <person name="Lalanne C."/>
            <person name="Gautier V."/>
            <person name="Ament-Velasquez S.L."/>
            <person name="Kruys A."/>
            <person name="Hutchinson M.I."/>
            <person name="Powell A.J."/>
            <person name="Barry K."/>
            <person name="Miller A.N."/>
            <person name="Grigoriev I.V."/>
            <person name="Debuchy R."/>
            <person name="Gladieux P."/>
            <person name="Thoren M.H."/>
            <person name="Johannesson H."/>
        </authorList>
    </citation>
    <scope>NUCLEOTIDE SEQUENCE</scope>
    <source>
        <strain evidence="2">CBS 118394</strain>
    </source>
</reference>
<reference evidence="2" key="1">
    <citation type="journal article" date="2023" name="Mol. Phylogenet. Evol.">
        <title>Genome-scale phylogeny and comparative genomics of the fungal order Sordariales.</title>
        <authorList>
            <person name="Hensen N."/>
            <person name="Bonometti L."/>
            <person name="Westerberg I."/>
            <person name="Brannstrom I.O."/>
            <person name="Guillou S."/>
            <person name="Cros-Aarteil S."/>
            <person name="Calhoun S."/>
            <person name="Haridas S."/>
            <person name="Kuo A."/>
            <person name="Mondo S."/>
            <person name="Pangilinan J."/>
            <person name="Riley R."/>
            <person name="LaButti K."/>
            <person name="Andreopoulos B."/>
            <person name="Lipzen A."/>
            <person name="Chen C."/>
            <person name="Yan M."/>
            <person name="Daum C."/>
            <person name="Ng V."/>
            <person name="Clum A."/>
            <person name="Steindorff A."/>
            <person name="Ohm R.A."/>
            <person name="Martin F."/>
            <person name="Silar P."/>
            <person name="Natvig D.O."/>
            <person name="Lalanne C."/>
            <person name="Gautier V."/>
            <person name="Ament-Velasquez S.L."/>
            <person name="Kruys A."/>
            <person name="Hutchinson M.I."/>
            <person name="Powell A.J."/>
            <person name="Barry K."/>
            <person name="Miller A.N."/>
            <person name="Grigoriev I.V."/>
            <person name="Debuchy R."/>
            <person name="Gladieux P."/>
            <person name="Hiltunen Thoren M."/>
            <person name="Johannesson H."/>
        </authorList>
    </citation>
    <scope>NUCLEOTIDE SEQUENCE</scope>
    <source>
        <strain evidence="2">CBS 118394</strain>
    </source>
</reference>
<proteinExistence type="predicted"/>
<accession>A0AAE0IS61</accession>
<evidence type="ECO:0000256" key="1">
    <source>
        <dbReference type="SAM" id="MobiDB-lite"/>
    </source>
</evidence>
<organism evidence="2 3">
    <name type="scientific">Apodospora peruviana</name>
    <dbReference type="NCBI Taxonomy" id="516989"/>
    <lineage>
        <taxon>Eukaryota</taxon>
        <taxon>Fungi</taxon>
        <taxon>Dikarya</taxon>
        <taxon>Ascomycota</taxon>
        <taxon>Pezizomycotina</taxon>
        <taxon>Sordariomycetes</taxon>
        <taxon>Sordariomycetidae</taxon>
        <taxon>Sordariales</taxon>
        <taxon>Lasiosphaeriaceae</taxon>
        <taxon>Apodospora</taxon>
    </lineage>
</organism>
<keyword evidence="3" id="KW-1185">Reference proteome</keyword>
<dbReference type="AlphaFoldDB" id="A0AAE0IS61"/>
<feature type="region of interest" description="Disordered" evidence="1">
    <location>
        <begin position="1"/>
        <end position="23"/>
    </location>
</feature>
<evidence type="ECO:0000313" key="2">
    <source>
        <dbReference type="EMBL" id="KAK3330313.1"/>
    </source>
</evidence>
<name>A0AAE0IS61_9PEZI</name>
<dbReference type="Proteomes" id="UP001283341">
    <property type="component" value="Unassembled WGS sequence"/>
</dbReference>
<protein>
    <submittedName>
        <fullName evidence="2">Uncharacterized protein</fullName>
    </submittedName>
</protein>